<dbReference type="PROSITE" id="PS00086">
    <property type="entry name" value="CYTOCHROME_P450"/>
    <property type="match status" value="1"/>
</dbReference>
<evidence type="ECO:0000313" key="10">
    <source>
        <dbReference type="Proteomes" id="UP000799764"/>
    </source>
</evidence>
<keyword evidence="3 6" id="KW-0349">Heme</keyword>
<dbReference type="CDD" id="cd11040">
    <property type="entry name" value="CYP7_CYP8-like"/>
    <property type="match status" value="1"/>
</dbReference>
<keyword evidence="8" id="KW-0472">Membrane</keyword>
<comment type="caution">
    <text evidence="9">The sequence shown here is derived from an EMBL/GenBank/DDBJ whole genome shotgun (WGS) entry which is preliminary data.</text>
</comment>
<dbReference type="InterPro" id="IPR036396">
    <property type="entry name" value="Cyt_P450_sf"/>
</dbReference>
<name>A0A9P4UCM7_9PLEO</name>
<dbReference type="PRINTS" id="PR00465">
    <property type="entry name" value="EP450IV"/>
</dbReference>
<dbReference type="OrthoDB" id="1470350at2759"/>
<comment type="cofactor">
    <cofactor evidence="1 6">
        <name>heme</name>
        <dbReference type="ChEBI" id="CHEBI:30413"/>
    </cofactor>
</comment>
<gene>
    <name evidence="9" type="ORF">P171DRAFT_411068</name>
</gene>
<comment type="similarity">
    <text evidence="2 7">Belongs to the cytochrome P450 family.</text>
</comment>
<dbReference type="Pfam" id="PF00067">
    <property type="entry name" value="p450"/>
    <property type="match status" value="1"/>
</dbReference>
<proteinExistence type="inferred from homology"/>
<dbReference type="GO" id="GO:0005506">
    <property type="term" value="F:iron ion binding"/>
    <property type="evidence" value="ECO:0007669"/>
    <property type="project" value="InterPro"/>
</dbReference>
<evidence type="ECO:0000256" key="1">
    <source>
        <dbReference type="ARBA" id="ARBA00001971"/>
    </source>
</evidence>
<evidence type="ECO:0000256" key="5">
    <source>
        <dbReference type="ARBA" id="ARBA00023004"/>
    </source>
</evidence>
<keyword evidence="8" id="KW-1133">Transmembrane helix</keyword>
<evidence type="ECO:0000256" key="4">
    <source>
        <dbReference type="ARBA" id="ARBA00022723"/>
    </source>
</evidence>
<dbReference type="GO" id="GO:0020037">
    <property type="term" value="F:heme binding"/>
    <property type="evidence" value="ECO:0007669"/>
    <property type="project" value="InterPro"/>
</dbReference>
<keyword evidence="5 6" id="KW-0408">Iron</keyword>
<dbReference type="Proteomes" id="UP000799764">
    <property type="component" value="Unassembled WGS sequence"/>
</dbReference>
<dbReference type="SUPFAM" id="SSF48264">
    <property type="entry name" value="Cytochrome P450"/>
    <property type="match status" value="1"/>
</dbReference>
<keyword evidence="7" id="KW-0560">Oxidoreductase</keyword>
<dbReference type="GO" id="GO:0008395">
    <property type="term" value="F:steroid hydroxylase activity"/>
    <property type="evidence" value="ECO:0007669"/>
    <property type="project" value="TreeGrafter"/>
</dbReference>
<dbReference type="EMBL" id="MU001499">
    <property type="protein sequence ID" value="KAF2445325.1"/>
    <property type="molecule type" value="Genomic_DNA"/>
</dbReference>
<dbReference type="PANTHER" id="PTHR24304">
    <property type="entry name" value="CYTOCHROME P450 FAMILY 7"/>
    <property type="match status" value="1"/>
</dbReference>
<organism evidence="9 10">
    <name type="scientific">Karstenula rhodostoma CBS 690.94</name>
    <dbReference type="NCBI Taxonomy" id="1392251"/>
    <lineage>
        <taxon>Eukaryota</taxon>
        <taxon>Fungi</taxon>
        <taxon>Dikarya</taxon>
        <taxon>Ascomycota</taxon>
        <taxon>Pezizomycotina</taxon>
        <taxon>Dothideomycetes</taxon>
        <taxon>Pleosporomycetidae</taxon>
        <taxon>Pleosporales</taxon>
        <taxon>Massarineae</taxon>
        <taxon>Didymosphaeriaceae</taxon>
        <taxon>Karstenula</taxon>
    </lineage>
</organism>
<evidence type="ECO:0000256" key="2">
    <source>
        <dbReference type="ARBA" id="ARBA00010617"/>
    </source>
</evidence>
<protein>
    <submittedName>
        <fullName evidence="9">Cytochrome P450</fullName>
    </submittedName>
</protein>
<dbReference type="InterPro" id="IPR001128">
    <property type="entry name" value="Cyt_P450"/>
</dbReference>
<dbReference type="PANTHER" id="PTHR24304:SF2">
    <property type="entry name" value="24-HYDROXYCHOLESTEROL 7-ALPHA-HYDROXYLASE"/>
    <property type="match status" value="1"/>
</dbReference>
<dbReference type="InterPro" id="IPR050529">
    <property type="entry name" value="CYP450_sterol_14alpha_dmase"/>
</dbReference>
<sequence length="529" mass="60330">MIIEILNLIGFGLLGLASLPFVFFAVAVAFWRLWSFTIKPWLHPEDPVDLPYWIPYLGHSLSFFGNSDKLLEKGLNYVGRSHAIFGIQTLKRKLYIITDPADVSVAFNNNTALHFDGHLNELLINFGFSGEALRRAWHVPQPGDWCYLPGNAVNPDLISLNRLTEDVYRKQLLPGEKMDFLCKVFLESLTNTLNWENLDFCIVGNTEKGKLLSLQKLCRYTMVEATTQSLFGGHLHQLEPKIVDYMLRYNDNAWMVFFQYPDLFGTSPITEPRRMLTKVLEEFLQLPDEERNEQAWSIKTITAWQEVMGIDLRARASVLLMIYWAANSNEYNISFWVLAHVLHNPDLLQVVQDETEMAWVDGKLDIKYLCSRSPNLDAIFNEALRCNGGAMVSRIVMEPITIGDKLLKPGNAIIIPSRQLHMNEKVWGQNRREFDAFRFKRQKNLSRHPSYRPFGGGNTYCPGRVLAKEEVFGFLAILFRRFHLNLAEGVGPNGGRQNFPSLDDSSPALGITGPVKSHDVLISTMARTT</sequence>
<evidence type="ECO:0000256" key="7">
    <source>
        <dbReference type="RuleBase" id="RU000461"/>
    </source>
</evidence>
<evidence type="ECO:0000256" key="6">
    <source>
        <dbReference type="PIRSR" id="PIRSR602403-1"/>
    </source>
</evidence>
<feature type="binding site" description="axial binding residue" evidence="6">
    <location>
        <position position="461"/>
    </location>
    <ligand>
        <name>heme</name>
        <dbReference type="ChEBI" id="CHEBI:30413"/>
    </ligand>
    <ligandPart>
        <name>Fe</name>
        <dbReference type="ChEBI" id="CHEBI:18248"/>
    </ligandPart>
</feature>
<dbReference type="AlphaFoldDB" id="A0A9P4UCM7"/>
<dbReference type="GO" id="GO:0016705">
    <property type="term" value="F:oxidoreductase activity, acting on paired donors, with incorporation or reduction of molecular oxygen"/>
    <property type="evidence" value="ECO:0007669"/>
    <property type="project" value="InterPro"/>
</dbReference>
<feature type="transmembrane region" description="Helical" evidence="8">
    <location>
        <begin position="12"/>
        <end position="34"/>
    </location>
</feature>
<keyword evidence="8" id="KW-0812">Transmembrane</keyword>
<dbReference type="InterPro" id="IPR017972">
    <property type="entry name" value="Cyt_P450_CS"/>
</dbReference>
<evidence type="ECO:0000256" key="8">
    <source>
        <dbReference type="SAM" id="Phobius"/>
    </source>
</evidence>
<keyword evidence="7" id="KW-0503">Monooxygenase</keyword>
<reference evidence="9" key="1">
    <citation type="journal article" date="2020" name="Stud. Mycol.">
        <title>101 Dothideomycetes genomes: a test case for predicting lifestyles and emergence of pathogens.</title>
        <authorList>
            <person name="Haridas S."/>
            <person name="Albert R."/>
            <person name="Binder M."/>
            <person name="Bloem J."/>
            <person name="Labutti K."/>
            <person name="Salamov A."/>
            <person name="Andreopoulos B."/>
            <person name="Baker S."/>
            <person name="Barry K."/>
            <person name="Bills G."/>
            <person name="Bluhm B."/>
            <person name="Cannon C."/>
            <person name="Castanera R."/>
            <person name="Culley D."/>
            <person name="Daum C."/>
            <person name="Ezra D."/>
            <person name="Gonzalez J."/>
            <person name="Henrissat B."/>
            <person name="Kuo A."/>
            <person name="Liang C."/>
            <person name="Lipzen A."/>
            <person name="Lutzoni F."/>
            <person name="Magnuson J."/>
            <person name="Mondo S."/>
            <person name="Nolan M."/>
            <person name="Ohm R."/>
            <person name="Pangilinan J."/>
            <person name="Park H.-J."/>
            <person name="Ramirez L."/>
            <person name="Alfaro M."/>
            <person name="Sun H."/>
            <person name="Tritt A."/>
            <person name="Yoshinaga Y."/>
            <person name="Zwiers L.-H."/>
            <person name="Turgeon B."/>
            <person name="Goodwin S."/>
            <person name="Spatafora J."/>
            <person name="Crous P."/>
            <person name="Grigoriev I."/>
        </authorList>
    </citation>
    <scope>NUCLEOTIDE SEQUENCE</scope>
    <source>
        <strain evidence="9">CBS 690.94</strain>
    </source>
</reference>
<accession>A0A9P4UCM7</accession>
<keyword evidence="4 6" id="KW-0479">Metal-binding</keyword>
<dbReference type="InterPro" id="IPR002403">
    <property type="entry name" value="Cyt_P450_E_grp-IV"/>
</dbReference>
<evidence type="ECO:0000256" key="3">
    <source>
        <dbReference type="ARBA" id="ARBA00022617"/>
    </source>
</evidence>
<keyword evidence="10" id="KW-1185">Reference proteome</keyword>
<evidence type="ECO:0000313" key="9">
    <source>
        <dbReference type="EMBL" id="KAF2445325.1"/>
    </source>
</evidence>
<dbReference type="Gene3D" id="1.10.630.10">
    <property type="entry name" value="Cytochrome P450"/>
    <property type="match status" value="1"/>
</dbReference>